<reference evidence="2" key="1">
    <citation type="submission" date="2022-11" db="UniProtKB">
        <authorList>
            <consortium name="WormBaseParasite"/>
        </authorList>
    </citation>
    <scope>IDENTIFICATION</scope>
</reference>
<name>A0A915JGW9_ROMCU</name>
<dbReference type="AlphaFoldDB" id="A0A915JGW9"/>
<protein>
    <submittedName>
        <fullName evidence="2">Uncharacterized protein</fullName>
    </submittedName>
</protein>
<dbReference type="WBParaSite" id="nRc.2.0.1.t25138-RA">
    <property type="protein sequence ID" value="nRc.2.0.1.t25138-RA"/>
    <property type="gene ID" value="nRc.2.0.1.g25138"/>
</dbReference>
<evidence type="ECO:0000313" key="2">
    <source>
        <dbReference type="WBParaSite" id="nRc.2.0.1.t25138-RA"/>
    </source>
</evidence>
<evidence type="ECO:0000313" key="1">
    <source>
        <dbReference type="Proteomes" id="UP000887565"/>
    </source>
</evidence>
<sequence length="139" mass="15092">MLSVQFDDVVFLASIFPQLLLRRIADNERCRLTGLYGHFVDARIRNRNGIENIGVVFFGSSAVIGATHAVLMTNRISVVVLVVARRSLIDLFGVGNKILKASRAAALLALRFEFPFPTPTATHSSTTVSKASGPFEDSG</sequence>
<organism evidence="1 2">
    <name type="scientific">Romanomermis culicivorax</name>
    <name type="common">Nematode worm</name>
    <dbReference type="NCBI Taxonomy" id="13658"/>
    <lineage>
        <taxon>Eukaryota</taxon>
        <taxon>Metazoa</taxon>
        <taxon>Ecdysozoa</taxon>
        <taxon>Nematoda</taxon>
        <taxon>Enoplea</taxon>
        <taxon>Dorylaimia</taxon>
        <taxon>Mermithida</taxon>
        <taxon>Mermithoidea</taxon>
        <taxon>Mermithidae</taxon>
        <taxon>Romanomermis</taxon>
    </lineage>
</organism>
<accession>A0A915JGW9</accession>
<proteinExistence type="predicted"/>
<dbReference type="Proteomes" id="UP000887565">
    <property type="component" value="Unplaced"/>
</dbReference>
<keyword evidence="1" id="KW-1185">Reference proteome</keyword>